<evidence type="ECO:0000313" key="1">
    <source>
        <dbReference type="EMBL" id="TGJ98280.1"/>
    </source>
</evidence>
<proteinExistence type="predicted"/>
<dbReference type="Proteomes" id="UP000297946">
    <property type="component" value="Unassembled WGS sequence"/>
</dbReference>
<dbReference type="RefSeq" id="WP_135642015.1">
    <property type="nucleotide sequence ID" value="NZ_RQER01000011.1"/>
</dbReference>
<dbReference type="OrthoDB" id="332097at2"/>
<evidence type="ECO:0000313" key="3">
    <source>
        <dbReference type="Proteomes" id="UP000297273"/>
    </source>
</evidence>
<comment type="caution">
    <text evidence="1">The sequence shown here is derived from an EMBL/GenBank/DDBJ whole genome shotgun (WGS) entry which is preliminary data.</text>
</comment>
<dbReference type="Proteomes" id="UP000297273">
    <property type="component" value="Unassembled WGS sequence"/>
</dbReference>
<accession>A0A5F1ZWZ3</accession>
<sequence>MLPKVLILVFLICSYCRDVGIDTSDVTRANDAYRKVINSFMIKFAICTAQGNQYATTAGAPGIGACSGDAMDYNKGMFVWTKSLDSCLHLINLSLCPRSGENFDAWTGFILSACDFREAYFINDYKPLQGKILGIPGGLMELSTNCL</sequence>
<keyword evidence="3" id="KW-1185">Reference proteome</keyword>
<name>A0A5F1ZWZ3_9LEPT</name>
<protein>
    <submittedName>
        <fullName evidence="1">Uncharacterized protein</fullName>
    </submittedName>
</protein>
<dbReference type="AlphaFoldDB" id="A0A5F1ZWZ3"/>
<evidence type="ECO:0000313" key="4">
    <source>
        <dbReference type="Proteomes" id="UP000297946"/>
    </source>
</evidence>
<reference evidence="2" key="1">
    <citation type="submission" date="2018-10" db="EMBL/GenBank/DDBJ databases">
        <authorList>
            <person name="Vincent A.T."/>
            <person name="Schiettekatte O."/>
            <person name="Bourhy P."/>
            <person name="Veyrier F.J."/>
            <person name="Picardeau M."/>
        </authorList>
    </citation>
    <scope>NUCLEOTIDE SEQUENCE</scope>
    <source>
        <strain evidence="2">201702690</strain>
    </source>
</reference>
<evidence type="ECO:0000313" key="2">
    <source>
        <dbReference type="EMBL" id="TGL43194.1"/>
    </source>
</evidence>
<dbReference type="EMBL" id="RQER01000011">
    <property type="protein sequence ID" value="TGJ98280.1"/>
    <property type="molecule type" value="Genomic_DNA"/>
</dbReference>
<gene>
    <name evidence="1" type="ORF">EHO57_16830</name>
    <name evidence="2" type="ORF">EHQ53_00685</name>
</gene>
<dbReference type="EMBL" id="RQGC01000001">
    <property type="protein sequence ID" value="TGL43194.1"/>
    <property type="molecule type" value="Genomic_DNA"/>
</dbReference>
<organism evidence="1 4">
    <name type="scientific">Leptospira langatensis</name>
    <dbReference type="NCBI Taxonomy" id="2484983"/>
    <lineage>
        <taxon>Bacteria</taxon>
        <taxon>Pseudomonadati</taxon>
        <taxon>Spirochaetota</taxon>
        <taxon>Spirochaetia</taxon>
        <taxon>Leptospirales</taxon>
        <taxon>Leptospiraceae</taxon>
        <taxon>Leptospira</taxon>
    </lineage>
</organism>
<reference evidence="1 4" key="2">
    <citation type="journal article" date="2019" name="PLoS Negl. Trop. Dis.">
        <title>Revisiting the worldwide diversity of Leptospira species in the environment.</title>
        <authorList>
            <person name="Vincent A.T."/>
            <person name="Schiettekatte O."/>
            <person name="Bourhy P."/>
            <person name="Veyrier F.J."/>
            <person name="Picardeau M."/>
        </authorList>
    </citation>
    <scope>NUCLEOTIDE SEQUENCE [LARGE SCALE GENOMIC DNA]</scope>
    <source>
        <strain evidence="2">201702690</strain>
        <strain evidence="1 4">SSW18</strain>
    </source>
</reference>